<reference evidence="3" key="1">
    <citation type="submission" date="2023-07" db="EMBL/GenBank/DDBJ databases">
        <title>Two novel species in the genus Flavivirga.</title>
        <authorList>
            <person name="Kwon K."/>
        </authorList>
    </citation>
    <scope>NUCLEOTIDE SEQUENCE</scope>
    <source>
        <strain evidence="3">KACC 14157</strain>
    </source>
</reference>
<dbReference type="Proteomes" id="UP001176891">
    <property type="component" value="Unassembled WGS sequence"/>
</dbReference>
<keyword evidence="2" id="KW-0732">Signal</keyword>
<dbReference type="EMBL" id="JAUOEM010000002">
    <property type="protein sequence ID" value="MDO5986889.1"/>
    <property type="molecule type" value="Genomic_DNA"/>
</dbReference>
<name>A0ABT8WZS8_9FLAO</name>
<feature type="region of interest" description="Disordered" evidence="1">
    <location>
        <begin position="317"/>
        <end position="384"/>
    </location>
</feature>
<evidence type="ECO:0000313" key="4">
    <source>
        <dbReference type="Proteomes" id="UP001176891"/>
    </source>
</evidence>
<dbReference type="SUPFAM" id="SSF88874">
    <property type="entry name" value="Receptor-binding domain of short tail fibre protein gp12"/>
    <property type="match status" value="1"/>
</dbReference>
<gene>
    <name evidence="3" type="ORF">Q4Q39_05660</name>
</gene>
<feature type="compositionally biased region" description="Basic and acidic residues" evidence="1">
    <location>
        <begin position="364"/>
        <end position="384"/>
    </location>
</feature>
<organism evidence="3 4">
    <name type="scientific">Flavivirga amylovorans</name>
    <dbReference type="NCBI Taxonomy" id="870486"/>
    <lineage>
        <taxon>Bacteria</taxon>
        <taxon>Pseudomonadati</taxon>
        <taxon>Bacteroidota</taxon>
        <taxon>Flavobacteriia</taxon>
        <taxon>Flavobacteriales</taxon>
        <taxon>Flavobacteriaceae</taxon>
        <taxon>Flavivirga</taxon>
    </lineage>
</organism>
<feature type="signal peptide" evidence="2">
    <location>
        <begin position="1"/>
        <end position="18"/>
    </location>
</feature>
<evidence type="ECO:0000256" key="2">
    <source>
        <dbReference type="SAM" id="SignalP"/>
    </source>
</evidence>
<sequence length="399" mass="45049">MRKLITSFLFILLGIALTFGQTNDCLPLLKDGLYKHVLKTETSSFNKDLKTYFESQTFKDDFKSGKWNLGVDGVIPVGKTGLMQEIGLDFGASEDEINKFQELIRKAEDIQIDQKFYKSSVTAVPDIGLAQAYVKCISVNQKSGFFVNDVIETPKNVIFNISYRKRLSSDPMPTVKSFKVVGSTKVIQGLEDGQKIPDQISISCERYPENELILSINTDRENLVHVVERSDVGFAKEFPIGSVLTSVLDWNSFSQITEDKPSSEWDAEKSKWAPADGRSVASSKYQRKTGKSNVPDLRGVFLRGLNRFDPFYANEVSEEQKDPDGGNRTAGSFQSDAIKEHKHSYTDTYRYGNVSKRPGSQSEVPRDGRTETKKTELNDESKKETRPKNIAVYYYIRIN</sequence>
<evidence type="ECO:0000313" key="3">
    <source>
        <dbReference type="EMBL" id="MDO5986889.1"/>
    </source>
</evidence>
<evidence type="ECO:0008006" key="5">
    <source>
        <dbReference type="Google" id="ProtNLM"/>
    </source>
</evidence>
<accession>A0ABT8WZS8</accession>
<protein>
    <recommendedName>
        <fullName evidence="5">Tail fiber protein</fullName>
    </recommendedName>
</protein>
<dbReference type="RefSeq" id="WP_303281421.1">
    <property type="nucleotide sequence ID" value="NZ_BAABCZ010000005.1"/>
</dbReference>
<keyword evidence="4" id="KW-1185">Reference proteome</keyword>
<evidence type="ECO:0000256" key="1">
    <source>
        <dbReference type="SAM" id="MobiDB-lite"/>
    </source>
</evidence>
<proteinExistence type="predicted"/>
<feature type="chain" id="PRO_5046549130" description="Tail fiber protein" evidence="2">
    <location>
        <begin position="19"/>
        <end position="399"/>
    </location>
</feature>
<comment type="caution">
    <text evidence="3">The sequence shown here is derived from an EMBL/GenBank/DDBJ whole genome shotgun (WGS) entry which is preliminary data.</text>
</comment>